<protein>
    <submittedName>
        <fullName evidence="2">Uncharacterized protein</fullName>
    </submittedName>
</protein>
<accession>A0ABR3RRQ4</accession>
<feature type="compositionally biased region" description="Basic and acidic residues" evidence="1">
    <location>
        <begin position="27"/>
        <end position="47"/>
    </location>
</feature>
<feature type="compositionally biased region" description="Basic and acidic residues" evidence="1">
    <location>
        <begin position="56"/>
        <end position="72"/>
    </location>
</feature>
<evidence type="ECO:0000313" key="3">
    <source>
        <dbReference type="Proteomes" id="UP001521785"/>
    </source>
</evidence>
<dbReference type="PANTHER" id="PTHR42345">
    <property type="entry name" value="TPR_REGION DOMAIN-CONTAINING PROTEIN"/>
    <property type="match status" value="1"/>
</dbReference>
<gene>
    <name evidence="2" type="ORF">SLS60_004216</name>
</gene>
<proteinExistence type="predicted"/>
<evidence type="ECO:0000256" key="1">
    <source>
        <dbReference type="SAM" id="MobiDB-lite"/>
    </source>
</evidence>
<keyword evidence="3" id="KW-1185">Reference proteome</keyword>
<reference evidence="2 3" key="1">
    <citation type="submission" date="2024-02" db="EMBL/GenBank/DDBJ databases">
        <title>De novo assembly and annotation of 12 fungi associated with fruit tree decline syndrome in Ontario, Canada.</title>
        <authorList>
            <person name="Sulman M."/>
            <person name="Ellouze W."/>
            <person name="Ilyukhin E."/>
        </authorList>
    </citation>
    <scope>NUCLEOTIDE SEQUENCE [LARGE SCALE GENOMIC DNA]</scope>
    <source>
        <strain evidence="2 3">M42-189</strain>
    </source>
</reference>
<dbReference type="Proteomes" id="UP001521785">
    <property type="component" value="Unassembled WGS sequence"/>
</dbReference>
<organism evidence="2 3">
    <name type="scientific">Paraconiothyrium brasiliense</name>
    <dbReference type="NCBI Taxonomy" id="300254"/>
    <lineage>
        <taxon>Eukaryota</taxon>
        <taxon>Fungi</taxon>
        <taxon>Dikarya</taxon>
        <taxon>Ascomycota</taxon>
        <taxon>Pezizomycotina</taxon>
        <taxon>Dothideomycetes</taxon>
        <taxon>Pleosporomycetidae</taxon>
        <taxon>Pleosporales</taxon>
        <taxon>Massarineae</taxon>
        <taxon>Didymosphaeriaceae</taxon>
        <taxon>Paraconiothyrium</taxon>
    </lineage>
</organism>
<dbReference type="EMBL" id="JAKJXO020000004">
    <property type="protein sequence ID" value="KAL1606809.1"/>
    <property type="molecule type" value="Genomic_DNA"/>
</dbReference>
<dbReference type="PANTHER" id="PTHR42345:SF2">
    <property type="entry name" value="HELICASE-LIKE PROTEIN"/>
    <property type="match status" value="1"/>
</dbReference>
<name>A0ABR3RRQ4_9PLEO</name>
<evidence type="ECO:0000313" key="2">
    <source>
        <dbReference type="EMBL" id="KAL1606809.1"/>
    </source>
</evidence>
<sequence length="226" mass="24950">MPLRKRLKSIAADGHIAKGDKKGKRQRLADFFRSRKQKKSEDSDKEAAAASIPVAVKKDGPTRPPRDSKIAESTRPAKSSSSIDVQRFEAEAEETPLPTPPPESTQSAETEKVEIEKAEPPNVEYLSKEHIHTLFSGAPNFFVQKTDKRAVPRVSYPWDADLRIKDVSDSVLLAEPAFFAATLHRHLPASQQSVDQDKPHQGYDVDVVEVPSMLSAQGIEPVSSFA</sequence>
<feature type="region of interest" description="Disordered" evidence="1">
    <location>
        <begin position="1"/>
        <end position="115"/>
    </location>
</feature>
<comment type="caution">
    <text evidence="2">The sequence shown here is derived from an EMBL/GenBank/DDBJ whole genome shotgun (WGS) entry which is preliminary data.</text>
</comment>